<dbReference type="EMBL" id="BGPR01064187">
    <property type="protein sequence ID" value="GBO39234.1"/>
    <property type="molecule type" value="Genomic_DNA"/>
</dbReference>
<feature type="region of interest" description="Disordered" evidence="1">
    <location>
        <begin position="116"/>
        <end position="143"/>
    </location>
</feature>
<evidence type="ECO:0000313" key="3">
    <source>
        <dbReference type="Proteomes" id="UP000499080"/>
    </source>
</evidence>
<name>A0A4Y2WRK3_ARAVE</name>
<dbReference type="Proteomes" id="UP000499080">
    <property type="component" value="Unassembled WGS sequence"/>
</dbReference>
<keyword evidence="3" id="KW-1185">Reference proteome</keyword>
<proteinExistence type="predicted"/>
<protein>
    <submittedName>
        <fullName evidence="2">Uncharacterized protein</fullName>
    </submittedName>
</protein>
<gene>
    <name evidence="2" type="ORF">AVEN_33469_1</name>
</gene>
<evidence type="ECO:0000313" key="2">
    <source>
        <dbReference type="EMBL" id="GBO39234.1"/>
    </source>
</evidence>
<reference evidence="2 3" key="1">
    <citation type="journal article" date="2019" name="Sci. Rep.">
        <title>Orb-weaving spider Araneus ventricosus genome elucidates the spidroin gene catalogue.</title>
        <authorList>
            <person name="Kono N."/>
            <person name="Nakamura H."/>
            <person name="Ohtoshi R."/>
            <person name="Moran D.A.P."/>
            <person name="Shinohara A."/>
            <person name="Yoshida Y."/>
            <person name="Fujiwara M."/>
            <person name="Mori M."/>
            <person name="Tomita M."/>
            <person name="Arakawa K."/>
        </authorList>
    </citation>
    <scope>NUCLEOTIDE SEQUENCE [LARGE SCALE GENOMIC DNA]</scope>
</reference>
<dbReference type="AlphaFoldDB" id="A0A4Y2WRK3"/>
<evidence type="ECO:0000256" key="1">
    <source>
        <dbReference type="SAM" id="MobiDB-lite"/>
    </source>
</evidence>
<comment type="caution">
    <text evidence="2">The sequence shown here is derived from an EMBL/GenBank/DDBJ whole genome shotgun (WGS) entry which is preliminary data.</text>
</comment>
<sequence length="160" mass="18017">MSTWVFSCRTRTPLPSGTPGPSPRKKPQVLLWAGTPSKYFSTAGKNPGIFRSNTAILSSVLKHPSFFAKSSLSLPKLPVLKNTSLEAQKTKILPMYVLSLAINIAILKTDDRHIPENRRNRVKTRKHDNSQFKRSGKRERNPAFFGGNSKFRWPISQGIR</sequence>
<accession>A0A4Y2WRK3</accession>
<organism evidence="2 3">
    <name type="scientific">Araneus ventricosus</name>
    <name type="common">Orbweaver spider</name>
    <name type="synonym">Epeira ventricosa</name>
    <dbReference type="NCBI Taxonomy" id="182803"/>
    <lineage>
        <taxon>Eukaryota</taxon>
        <taxon>Metazoa</taxon>
        <taxon>Ecdysozoa</taxon>
        <taxon>Arthropoda</taxon>
        <taxon>Chelicerata</taxon>
        <taxon>Arachnida</taxon>
        <taxon>Araneae</taxon>
        <taxon>Araneomorphae</taxon>
        <taxon>Entelegynae</taxon>
        <taxon>Araneoidea</taxon>
        <taxon>Araneidae</taxon>
        <taxon>Araneus</taxon>
    </lineage>
</organism>